<dbReference type="EMBL" id="JACHNB010000001">
    <property type="protein sequence ID" value="MBB4741842.1"/>
    <property type="molecule type" value="Genomic_DNA"/>
</dbReference>
<dbReference type="Gene3D" id="3.30.565.10">
    <property type="entry name" value="Histidine kinase-like ATPase, C-terminal domain"/>
    <property type="match status" value="1"/>
</dbReference>
<dbReference type="GO" id="GO:0046983">
    <property type="term" value="F:protein dimerization activity"/>
    <property type="evidence" value="ECO:0007669"/>
    <property type="project" value="InterPro"/>
</dbReference>
<dbReference type="Gene3D" id="1.20.5.1930">
    <property type="match status" value="1"/>
</dbReference>
<sequence>MSGWMRDRHLVGDLVLAGLLGVPAVVATAVADRMSRGSAPIDWLGWALLVAAALGLTLRRRRPVLALAVVSLCTAAFLATGFAYGPILIIFMVAVHSAVRHGPLRAALWCAGGALGLLLVHLVTSDRPLGWLGIGPVAAWVVVPATLGYGLRLRHDAAQRDRAETIRRHVDEERLRVAQEVHDIVGHGLAAITLQADVALHVMARKPDHAQGALTAIRDTSRQALDELRGALAVLRAPPRLREGMDQLTRRMADAGVAVRLTMSGTTGSPVPPAVDLAAYRVVQESLTNVLRHGGCARADVTVTYSADALSITVTNPRTGPVGDGSGSGSGSAAVRTGDGSGSAAMRTGDGSDSAAMRTGDGFSLGAMVIGTMASGAGSGIAGMRARVQALGGALTAGPVGENFEVRARLPIGDPP</sequence>
<comment type="caution">
    <text evidence="12">The sequence shown here is derived from an EMBL/GenBank/DDBJ whole genome shotgun (WGS) entry which is preliminary data.</text>
</comment>
<dbReference type="EC" id="2.7.13.3" evidence="2"/>
<keyword evidence="3" id="KW-0597">Phosphoprotein</keyword>
<evidence type="ECO:0000313" key="13">
    <source>
        <dbReference type="Proteomes" id="UP000546162"/>
    </source>
</evidence>
<keyword evidence="13" id="KW-1185">Reference proteome</keyword>
<dbReference type="InterPro" id="IPR036890">
    <property type="entry name" value="HATPase_C_sf"/>
</dbReference>
<evidence type="ECO:0000256" key="2">
    <source>
        <dbReference type="ARBA" id="ARBA00012438"/>
    </source>
</evidence>
<evidence type="ECO:0000256" key="4">
    <source>
        <dbReference type="ARBA" id="ARBA00022679"/>
    </source>
</evidence>
<keyword evidence="6 12" id="KW-0418">Kinase</keyword>
<feature type="transmembrane region" description="Helical" evidence="10">
    <location>
        <begin position="43"/>
        <end position="58"/>
    </location>
</feature>
<gene>
    <name evidence="12" type="ORF">BJY16_005301</name>
</gene>
<dbReference type="InterPro" id="IPR011712">
    <property type="entry name" value="Sig_transdc_His_kin_sub3_dim/P"/>
</dbReference>
<keyword evidence="4" id="KW-0808">Transferase</keyword>
<evidence type="ECO:0000259" key="11">
    <source>
        <dbReference type="Pfam" id="PF07730"/>
    </source>
</evidence>
<evidence type="ECO:0000256" key="9">
    <source>
        <dbReference type="SAM" id="MobiDB-lite"/>
    </source>
</evidence>
<evidence type="ECO:0000256" key="1">
    <source>
        <dbReference type="ARBA" id="ARBA00000085"/>
    </source>
</evidence>
<dbReference type="CDD" id="cd16917">
    <property type="entry name" value="HATPase_UhpB-NarQ-NarX-like"/>
    <property type="match status" value="1"/>
</dbReference>
<dbReference type="PANTHER" id="PTHR24421">
    <property type="entry name" value="NITRATE/NITRITE SENSOR PROTEIN NARX-RELATED"/>
    <property type="match status" value="1"/>
</dbReference>
<feature type="transmembrane region" description="Helical" evidence="10">
    <location>
        <begin position="131"/>
        <end position="151"/>
    </location>
</feature>
<evidence type="ECO:0000256" key="6">
    <source>
        <dbReference type="ARBA" id="ARBA00022777"/>
    </source>
</evidence>
<keyword evidence="10" id="KW-1133">Transmembrane helix</keyword>
<dbReference type="Proteomes" id="UP000546162">
    <property type="component" value="Unassembled WGS sequence"/>
</dbReference>
<dbReference type="GO" id="GO:0016020">
    <property type="term" value="C:membrane"/>
    <property type="evidence" value="ECO:0007669"/>
    <property type="project" value="InterPro"/>
</dbReference>
<feature type="region of interest" description="Disordered" evidence="9">
    <location>
        <begin position="316"/>
        <end position="355"/>
    </location>
</feature>
<evidence type="ECO:0000256" key="7">
    <source>
        <dbReference type="ARBA" id="ARBA00022840"/>
    </source>
</evidence>
<keyword evidence="10" id="KW-0472">Membrane</keyword>
<dbReference type="InterPro" id="IPR050482">
    <property type="entry name" value="Sensor_HK_TwoCompSys"/>
</dbReference>
<dbReference type="RefSeq" id="WP_185042281.1">
    <property type="nucleotide sequence ID" value="NZ_BAABFG010000005.1"/>
</dbReference>
<organism evidence="12 13">
    <name type="scientific">Actinoplanes octamycinicus</name>
    <dbReference type="NCBI Taxonomy" id="135948"/>
    <lineage>
        <taxon>Bacteria</taxon>
        <taxon>Bacillati</taxon>
        <taxon>Actinomycetota</taxon>
        <taxon>Actinomycetes</taxon>
        <taxon>Micromonosporales</taxon>
        <taxon>Micromonosporaceae</taxon>
        <taxon>Actinoplanes</taxon>
    </lineage>
</organism>
<keyword evidence="10" id="KW-0812">Transmembrane</keyword>
<comment type="catalytic activity">
    <reaction evidence="1">
        <text>ATP + protein L-histidine = ADP + protein N-phospho-L-histidine.</text>
        <dbReference type="EC" id="2.7.13.3"/>
    </reaction>
</comment>
<evidence type="ECO:0000313" key="12">
    <source>
        <dbReference type="EMBL" id="MBB4741842.1"/>
    </source>
</evidence>
<feature type="transmembrane region" description="Helical" evidence="10">
    <location>
        <begin position="106"/>
        <end position="124"/>
    </location>
</feature>
<dbReference type="AlphaFoldDB" id="A0A7W7M9E1"/>
<dbReference type="PANTHER" id="PTHR24421:SF10">
    <property type="entry name" value="NITRATE_NITRITE SENSOR PROTEIN NARQ"/>
    <property type="match status" value="1"/>
</dbReference>
<protein>
    <recommendedName>
        <fullName evidence="2">histidine kinase</fullName>
        <ecNumber evidence="2">2.7.13.3</ecNumber>
    </recommendedName>
</protein>
<proteinExistence type="predicted"/>
<dbReference type="GO" id="GO:0000155">
    <property type="term" value="F:phosphorelay sensor kinase activity"/>
    <property type="evidence" value="ECO:0007669"/>
    <property type="project" value="InterPro"/>
</dbReference>
<evidence type="ECO:0000256" key="8">
    <source>
        <dbReference type="ARBA" id="ARBA00023012"/>
    </source>
</evidence>
<keyword evidence="8" id="KW-0902">Two-component regulatory system</keyword>
<name>A0A7W7M9E1_9ACTN</name>
<keyword evidence="7" id="KW-0067">ATP-binding</keyword>
<dbReference type="GO" id="GO:0005524">
    <property type="term" value="F:ATP binding"/>
    <property type="evidence" value="ECO:0007669"/>
    <property type="project" value="UniProtKB-KW"/>
</dbReference>
<accession>A0A7W7M9E1</accession>
<evidence type="ECO:0000256" key="10">
    <source>
        <dbReference type="SAM" id="Phobius"/>
    </source>
</evidence>
<feature type="domain" description="Signal transduction histidine kinase subgroup 3 dimerisation and phosphoacceptor" evidence="11">
    <location>
        <begin position="173"/>
        <end position="239"/>
    </location>
</feature>
<reference evidence="12 13" key="1">
    <citation type="submission" date="2020-08" db="EMBL/GenBank/DDBJ databases">
        <title>Sequencing the genomes of 1000 actinobacteria strains.</title>
        <authorList>
            <person name="Klenk H.-P."/>
        </authorList>
    </citation>
    <scope>NUCLEOTIDE SEQUENCE [LARGE SCALE GENOMIC DNA]</scope>
    <source>
        <strain evidence="12 13">DSM 45809</strain>
    </source>
</reference>
<evidence type="ECO:0000256" key="3">
    <source>
        <dbReference type="ARBA" id="ARBA00022553"/>
    </source>
</evidence>
<feature type="transmembrane region" description="Helical" evidence="10">
    <location>
        <begin position="65"/>
        <end position="94"/>
    </location>
</feature>
<keyword evidence="5" id="KW-0547">Nucleotide-binding</keyword>
<dbReference type="Pfam" id="PF07730">
    <property type="entry name" value="HisKA_3"/>
    <property type="match status" value="1"/>
</dbReference>
<evidence type="ECO:0000256" key="5">
    <source>
        <dbReference type="ARBA" id="ARBA00022741"/>
    </source>
</evidence>